<evidence type="ECO:0000256" key="4">
    <source>
        <dbReference type="ARBA" id="ARBA00022617"/>
    </source>
</evidence>
<dbReference type="InterPro" id="IPR010723">
    <property type="entry name" value="HemN_C"/>
</dbReference>
<dbReference type="GO" id="GO:0006779">
    <property type="term" value="P:porphyrin-containing compound biosynthetic process"/>
    <property type="evidence" value="ECO:0007669"/>
    <property type="project" value="InterPro"/>
</dbReference>
<organism evidence="12 13">
    <name type="scientific">Geoanaerobacter pelophilus</name>
    <dbReference type="NCBI Taxonomy" id="60036"/>
    <lineage>
        <taxon>Bacteria</taxon>
        <taxon>Pseudomonadati</taxon>
        <taxon>Thermodesulfobacteriota</taxon>
        <taxon>Desulfuromonadia</taxon>
        <taxon>Geobacterales</taxon>
        <taxon>Geobacteraceae</taxon>
        <taxon>Geoanaerobacter</taxon>
    </lineage>
</organism>
<evidence type="ECO:0000256" key="7">
    <source>
        <dbReference type="ARBA" id="ARBA00023004"/>
    </source>
</evidence>
<keyword evidence="9 10" id="KW-0143">Chaperone</keyword>
<dbReference type="Proteomes" id="UP000811899">
    <property type="component" value="Unassembled WGS sequence"/>
</dbReference>
<dbReference type="SFLD" id="SFLDG01065">
    <property type="entry name" value="anaerobic_coproporphyrinogen-I"/>
    <property type="match status" value="1"/>
</dbReference>
<evidence type="ECO:0000256" key="1">
    <source>
        <dbReference type="ARBA" id="ARBA00001966"/>
    </source>
</evidence>
<dbReference type="InterPro" id="IPR058240">
    <property type="entry name" value="rSAM_sf"/>
</dbReference>
<reference evidence="12 13" key="1">
    <citation type="submission" date="2021-05" db="EMBL/GenBank/DDBJ databases">
        <title>The draft genome of Geobacter pelophilus DSM 12255.</title>
        <authorList>
            <person name="Xu Z."/>
            <person name="Masuda Y."/>
            <person name="Itoh H."/>
            <person name="Senoo K."/>
        </authorList>
    </citation>
    <scope>NUCLEOTIDE SEQUENCE [LARGE SCALE GENOMIC DNA]</scope>
    <source>
        <strain evidence="12 13">DSM 12255</strain>
    </source>
</reference>
<dbReference type="InterPro" id="IPR034505">
    <property type="entry name" value="Coproporphyrinogen-III_oxidase"/>
</dbReference>
<feature type="domain" description="Radical SAM core" evidence="11">
    <location>
        <begin position="1"/>
        <end position="234"/>
    </location>
</feature>
<proteinExistence type="inferred from homology"/>
<evidence type="ECO:0000256" key="10">
    <source>
        <dbReference type="RuleBase" id="RU364116"/>
    </source>
</evidence>
<evidence type="ECO:0000313" key="12">
    <source>
        <dbReference type="EMBL" id="MBT0665030.1"/>
    </source>
</evidence>
<keyword evidence="10" id="KW-0004">4Fe-4S</keyword>
<sequence length="380" mass="41790">MNLSLYLHIPFCLRKCLYCDFASQDNATVTHEDYIVAVVREMESQAKDLPELPRTETVYLGGGTPSLLAPQLIKQLVATANSHYHLVAEAEITLEVNPGTVTEESLAGYRAAGINRLSIGVQSLDDVMLAMLGRIHTAQQARAAVEMARKAGFNNIGIDLIHSLPGQTPAHWQQTLREALALGADHLSIYGLTIEEGTPFARMEEQGELPLPDNDESAEMFEQAISLLASAGYEHYEVANFARPGRRSRHNQVYWRRGNYLGFGAGAHSFLCKPDFGKRWSNPPGIEEYCLSSSSPKFSEAAEHLTQQDAMGEAMFLGLRMIEGVDPEVFRTEFGISIMEAFPGVVERHLANGLLLLKNSRIALTAQGVLLANLVFADFA</sequence>
<evidence type="ECO:0000256" key="9">
    <source>
        <dbReference type="ARBA" id="ARBA00023186"/>
    </source>
</evidence>
<evidence type="ECO:0000256" key="8">
    <source>
        <dbReference type="ARBA" id="ARBA00023014"/>
    </source>
</evidence>
<comment type="caution">
    <text evidence="12">The sequence shown here is derived from an EMBL/GenBank/DDBJ whole genome shotgun (WGS) entry which is preliminary data.</text>
</comment>
<keyword evidence="6 10" id="KW-0479">Metal-binding</keyword>
<protein>
    <recommendedName>
        <fullName evidence="3 10">Heme chaperone HemW</fullName>
    </recommendedName>
</protein>
<dbReference type="GO" id="GO:0051539">
    <property type="term" value="F:4 iron, 4 sulfur cluster binding"/>
    <property type="evidence" value="ECO:0007669"/>
    <property type="project" value="UniProtKB-UniRule"/>
</dbReference>
<comment type="function">
    <text evidence="10">Probably acts as a heme chaperone, transferring heme to an unknown acceptor. Binds one molecule of heme per monomer, possibly covalently. Binds 1 [4Fe-4S] cluster. The cluster is coordinated with 3 cysteines and an exchangeable S-adenosyl-L-methionine.</text>
</comment>
<dbReference type="EMBL" id="JAHCVJ010000004">
    <property type="protein sequence ID" value="MBT0665030.1"/>
    <property type="molecule type" value="Genomic_DNA"/>
</dbReference>
<gene>
    <name evidence="12" type="primary">hemW</name>
    <name evidence="12" type="ORF">KI809_12055</name>
</gene>
<keyword evidence="4 10" id="KW-0349">Heme</keyword>
<evidence type="ECO:0000256" key="6">
    <source>
        <dbReference type="ARBA" id="ARBA00022723"/>
    </source>
</evidence>
<dbReference type="GO" id="GO:0046872">
    <property type="term" value="F:metal ion binding"/>
    <property type="evidence" value="ECO:0007669"/>
    <property type="project" value="UniProtKB-UniRule"/>
</dbReference>
<evidence type="ECO:0000256" key="3">
    <source>
        <dbReference type="ARBA" id="ARBA00017228"/>
    </source>
</evidence>
<evidence type="ECO:0000259" key="11">
    <source>
        <dbReference type="PROSITE" id="PS51918"/>
    </source>
</evidence>
<dbReference type="Pfam" id="PF06969">
    <property type="entry name" value="HemN_C"/>
    <property type="match status" value="1"/>
</dbReference>
<dbReference type="InterPro" id="IPR013785">
    <property type="entry name" value="Aldolase_TIM"/>
</dbReference>
<dbReference type="AlphaFoldDB" id="A0AAW4L670"/>
<dbReference type="PROSITE" id="PS51918">
    <property type="entry name" value="RADICAL_SAM"/>
    <property type="match status" value="1"/>
</dbReference>
<evidence type="ECO:0000313" key="13">
    <source>
        <dbReference type="Proteomes" id="UP000811899"/>
    </source>
</evidence>
<dbReference type="CDD" id="cd01335">
    <property type="entry name" value="Radical_SAM"/>
    <property type="match status" value="1"/>
</dbReference>
<dbReference type="PANTHER" id="PTHR13932:SF5">
    <property type="entry name" value="RADICAL S-ADENOSYL METHIONINE DOMAIN-CONTAINING PROTEIN 1, MITOCHONDRIAL"/>
    <property type="match status" value="1"/>
</dbReference>
<dbReference type="InterPro" id="IPR007197">
    <property type="entry name" value="rSAM"/>
</dbReference>
<dbReference type="SFLD" id="SFLDF00288">
    <property type="entry name" value="HemN-like__clustered_with_nucl"/>
    <property type="match status" value="1"/>
</dbReference>
<keyword evidence="8 10" id="KW-0411">Iron-sulfur</keyword>
<comment type="similarity">
    <text evidence="2">Belongs to the anaerobic coproporphyrinogen-III oxidase family. HemW subfamily.</text>
</comment>
<dbReference type="SUPFAM" id="SSF102114">
    <property type="entry name" value="Radical SAM enzymes"/>
    <property type="match status" value="1"/>
</dbReference>
<dbReference type="GO" id="GO:0004109">
    <property type="term" value="F:coproporphyrinogen oxidase activity"/>
    <property type="evidence" value="ECO:0007669"/>
    <property type="project" value="InterPro"/>
</dbReference>
<dbReference type="SFLD" id="SFLDF00562">
    <property type="entry name" value="HemN-like__clustered_with_heat"/>
    <property type="match status" value="1"/>
</dbReference>
<dbReference type="InterPro" id="IPR006638">
    <property type="entry name" value="Elp3/MiaA/NifB-like_rSAM"/>
</dbReference>
<evidence type="ECO:0000256" key="2">
    <source>
        <dbReference type="ARBA" id="ARBA00006100"/>
    </source>
</evidence>
<dbReference type="RefSeq" id="WP_214171794.1">
    <property type="nucleotide sequence ID" value="NZ_JAHCVJ010000004.1"/>
</dbReference>
<name>A0AAW4L670_9BACT</name>
<comment type="subcellular location">
    <subcellularLocation>
        <location evidence="10">Cytoplasm</location>
    </subcellularLocation>
</comment>
<keyword evidence="5 10" id="KW-0949">S-adenosyl-L-methionine</keyword>
<dbReference type="Pfam" id="PF04055">
    <property type="entry name" value="Radical_SAM"/>
    <property type="match status" value="1"/>
</dbReference>
<dbReference type="SFLD" id="SFLDS00029">
    <property type="entry name" value="Radical_SAM"/>
    <property type="match status" value="1"/>
</dbReference>
<evidence type="ECO:0000256" key="5">
    <source>
        <dbReference type="ARBA" id="ARBA00022691"/>
    </source>
</evidence>
<dbReference type="NCBIfam" id="TIGR00539">
    <property type="entry name" value="hemN_rel"/>
    <property type="match status" value="1"/>
</dbReference>
<keyword evidence="10" id="KW-0963">Cytoplasm</keyword>
<dbReference type="PANTHER" id="PTHR13932">
    <property type="entry name" value="COPROPORPHYRINIGEN III OXIDASE"/>
    <property type="match status" value="1"/>
</dbReference>
<keyword evidence="13" id="KW-1185">Reference proteome</keyword>
<keyword evidence="7 10" id="KW-0408">Iron</keyword>
<dbReference type="Gene3D" id="3.20.20.70">
    <property type="entry name" value="Aldolase class I"/>
    <property type="match status" value="1"/>
</dbReference>
<comment type="cofactor">
    <cofactor evidence="1">
        <name>[4Fe-4S] cluster</name>
        <dbReference type="ChEBI" id="CHEBI:49883"/>
    </cofactor>
</comment>
<dbReference type="GO" id="GO:0005737">
    <property type="term" value="C:cytoplasm"/>
    <property type="evidence" value="ECO:0007669"/>
    <property type="project" value="UniProtKB-SubCell"/>
</dbReference>
<dbReference type="SMART" id="SM00729">
    <property type="entry name" value="Elp3"/>
    <property type="match status" value="1"/>
</dbReference>
<dbReference type="InterPro" id="IPR004559">
    <property type="entry name" value="HemW-like"/>
</dbReference>
<accession>A0AAW4L670</accession>